<evidence type="ECO:0000313" key="2">
    <source>
        <dbReference type="EMBL" id="OLU37237.1"/>
    </source>
</evidence>
<evidence type="ECO:0000313" key="3">
    <source>
        <dbReference type="Proteomes" id="UP000186341"/>
    </source>
</evidence>
<dbReference type="GO" id="GO:0003677">
    <property type="term" value="F:DNA binding"/>
    <property type="evidence" value="ECO:0007669"/>
    <property type="project" value="InterPro"/>
</dbReference>
<evidence type="ECO:0000259" key="1">
    <source>
        <dbReference type="Pfam" id="PF01609"/>
    </source>
</evidence>
<dbReference type="GO" id="GO:0006313">
    <property type="term" value="P:DNA transposition"/>
    <property type="evidence" value="ECO:0007669"/>
    <property type="project" value="InterPro"/>
</dbReference>
<dbReference type="InterPro" id="IPR002559">
    <property type="entry name" value="Transposase_11"/>
</dbReference>
<dbReference type="InterPro" id="IPR012337">
    <property type="entry name" value="RNaseH-like_sf"/>
</dbReference>
<dbReference type="Proteomes" id="UP000186341">
    <property type="component" value="Unassembled WGS sequence"/>
</dbReference>
<dbReference type="GO" id="GO:0004803">
    <property type="term" value="F:transposase activity"/>
    <property type="evidence" value="ECO:0007669"/>
    <property type="project" value="InterPro"/>
</dbReference>
<dbReference type="OrthoDB" id="2012322at2"/>
<comment type="caution">
    <text evidence="2">The sequence shown here is derived from an EMBL/GenBank/DDBJ whole genome shotgun (WGS) entry which is preliminary data.</text>
</comment>
<sequence length="505" mass="58442">MPIPAHILAVERPKNTVVYVYGKNKDRYGVKARIGCRHRNGKNYPVNGPTVGHIIDGVYVPLPEPENEPATVSQAPVDIKDWAGEELLIKEGKELLDELYNVYDRKDSERIFCIAVLRVLNPGIKDCELKEAYDQSFLSERFPDCSLSRNLVSRFQKDLGKACSRIVKFNRNRAASIEISDSVLIDGTLKTNDSRINTFSEWSRKGKLKGRRDLSILYAFDLTKQKPVCSQVFPGNMLDLTSYSDFLITNDIQKGLVICDKGFPASAIEELLIERPELKYLNPLRRSARIAVDHRMYNYENVLPGEDGIQYRKSKVEGKHKWLYSFRNPREAAKEEQDWVLRHSKEGTYNDGEYQKARIKFGTIVFESNLDAAPEEIYRMYSTRWEIELVMRYYKSSLEFDETRVQSDEAVIGSEFIDFISVCLTFRIKNLFEKEELLDNRTYKQILRILKHAKKVRMDGKEWTLVKTNKNQIEILEKLGILPASETEEKSAKRKRGRPKKSARL</sequence>
<dbReference type="EMBL" id="MPJW01000214">
    <property type="protein sequence ID" value="OLU37237.1"/>
    <property type="molecule type" value="Genomic_DNA"/>
</dbReference>
<dbReference type="SUPFAM" id="SSF53098">
    <property type="entry name" value="Ribonuclease H-like"/>
    <property type="match status" value="1"/>
</dbReference>
<name>A0A1U7NDL5_9FIRM</name>
<dbReference type="GeneID" id="82203652"/>
<accession>A0A1U7NDL5</accession>
<feature type="domain" description="Transposase IS4-like" evidence="1">
    <location>
        <begin position="183"/>
        <end position="411"/>
    </location>
</feature>
<protein>
    <submittedName>
        <fullName evidence="2">Transposase</fullName>
    </submittedName>
</protein>
<dbReference type="Pfam" id="PF01609">
    <property type="entry name" value="DDE_Tnp_1"/>
    <property type="match status" value="1"/>
</dbReference>
<gene>
    <name evidence="2" type="ORF">BO222_10905</name>
</gene>
<organism evidence="2 3">
    <name type="scientific">Ileibacterium valens</name>
    <dbReference type="NCBI Taxonomy" id="1862668"/>
    <lineage>
        <taxon>Bacteria</taxon>
        <taxon>Bacillati</taxon>
        <taxon>Bacillota</taxon>
        <taxon>Erysipelotrichia</taxon>
        <taxon>Erysipelotrichales</taxon>
        <taxon>Erysipelotrichaceae</taxon>
        <taxon>Ileibacterium</taxon>
    </lineage>
</organism>
<proteinExistence type="predicted"/>
<dbReference type="RefSeq" id="WP_075820834.1">
    <property type="nucleotide sequence ID" value="NZ_MPJW01000214.1"/>
</dbReference>
<dbReference type="AlphaFoldDB" id="A0A1U7NDL5"/>
<keyword evidence="3" id="KW-1185">Reference proteome</keyword>
<reference evidence="2 3" key="1">
    <citation type="submission" date="2016-11" db="EMBL/GenBank/DDBJ databases">
        <title>Description of two novel members of the family Erysipelotrichaceae: Ileibacterium lipovorans gen. nov., sp. nov. and Dubosiella newyorkensis, gen. nov., sp. nov.</title>
        <authorList>
            <person name="Cox L.M."/>
            <person name="Sohn J."/>
            <person name="Tyrrell K.L."/>
            <person name="Citron D.M."/>
            <person name="Lawson P.A."/>
            <person name="Patel N.B."/>
            <person name="Iizumi T."/>
            <person name="Perez-Perez G.I."/>
            <person name="Goldstein E.J."/>
            <person name="Blaser M.J."/>
        </authorList>
    </citation>
    <scope>NUCLEOTIDE SEQUENCE [LARGE SCALE GENOMIC DNA]</scope>
    <source>
        <strain evidence="2 3">NYU-BL-A3</strain>
    </source>
</reference>